<dbReference type="RefSeq" id="WP_179620716.1">
    <property type="nucleotide sequence ID" value="NZ_JACCBW010000003.1"/>
</dbReference>
<dbReference type="GO" id="GO:0006310">
    <property type="term" value="P:DNA recombination"/>
    <property type="evidence" value="ECO:0007669"/>
    <property type="project" value="UniProtKB-KW"/>
</dbReference>
<dbReference type="InterPro" id="IPR029052">
    <property type="entry name" value="Metallo-depent_PP-like"/>
</dbReference>
<dbReference type="AlphaFoldDB" id="A0A7Y9H539"/>
<dbReference type="Pfam" id="PF12320">
    <property type="entry name" value="SbcD_C"/>
    <property type="match status" value="1"/>
</dbReference>
<organism evidence="7 8">
    <name type="scientific">Nocardioides cavernae</name>
    <dbReference type="NCBI Taxonomy" id="1921566"/>
    <lineage>
        <taxon>Bacteria</taxon>
        <taxon>Bacillati</taxon>
        <taxon>Actinomycetota</taxon>
        <taxon>Actinomycetes</taxon>
        <taxon>Propionibacteriales</taxon>
        <taxon>Nocardioidaceae</taxon>
        <taxon>Nocardioides</taxon>
    </lineage>
</organism>
<evidence type="ECO:0000313" key="8">
    <source>
        <dbReference type="Proteomes" id="UP000549911"/>
    </source>
</evidence>
<comment type="subunit">
    <text evidence="2 4">Heterodimer of SbcC and SbcD.</text>
</comment>
<dbReference type="Proteomes" id="UP000549911">
    <property type="component" value="Unassembled WGS sequence"/>
</dbReference>
<dbReference type="Gene3D" id="3.60.21.10">
    <property type="match status" value="1"/>
</dbReference>
<dbReference type="SUPFAM" id="SSF56300">
    <property type="entry name" value="Metallo-dependent phosphatases"/>
    <property type="match status" value="1"/>
</dbReference>
<gene>
    <name evidence="4" type="primary">sbcD</name>
    <name evidence="7" type="ORF">F4692_003238</name>
</gene>
<accession>A0A7Y9H539</accession>
<dbReference type="EMBL" id="JACCBW010000003">
    <property type="protein sequence ID" value="NYE38093.1"/>
    <property type="molecule type" value="Genomic_DNA"/>
</dbReference>
<sequence length="400" mass="42848">MRILHTSDWHLGRSFHREDLLGHQGAFVDHLLEVVAREEVDVVVVSGDVYDRALPHVDAVALADETFARLAASRAQVVVSSGNHDSAQRLGFGSRLMDAAGVFVRTDASSVGRPVVLHDQHGDVAIHALPYLDPSALLEPWALARRSHEVALAEAMVRVRADLAARPATTRSVVMAHAFVAGATPSESERDISVGGVSRVATGLFDGIDYTALGHLHGRHVLAEGLRYCGSPLAYSFSEADHVKGSWLVELGARGLTSATWIDAPVPRRLTRLAGTLAELLTDPSLADREDDWVQVTLTDDRRPARAMEKLRRRFPHTLVLQFPTPVADPRTPGRPAAGTSDHAISLDFVRHVRGSAATAAESSLLREAIDACCHDPDQDVLVGSTAGPGGVGDHGEATA</sequence>
<name>A0A7Y9H539_9ACTN</name>
<evidence type="ECO:0000259" key="5">
    <source>
        <dbReference type="Pfam" id="PF00149"/>
    </source>
</evidence>
<dbReference type="GO" id="GO:0008408">
    <property type="term" value="F:3'-5' exonuclease activity"/>
    <property type="evidence" value="ECO:0007669"/>
    <property type="project" value="InterPro"/>
</dbReference>
<reference evidence="7 8" key="2">
    <citation type="submission" date="2020-08" db="EMBL/GenBank/DDBJ databases">
        <title>The Agave Microbiome: Exploring the role of microbial communities in plant adaptations to desert environments.</title>
        <authorList>
            <person name="Partida-Martinez L.P."/>
        </authorList>
    </citation>
    <scope>NUCLEOTIDE SEQUENCE [LARGE SCALE GENOMIC DNA]</scope>
    <source>
        <strain evidence="7 8">AT2.17</strain>
    </source>
</reference>
<keyword evidence="4" id="KW-0378">Hydrolase</keyword>
<dbReference type="PANTHER" id="PTHR30337:SF0">
    <property type="entry name" value="NUCLEASE SBCCD SUBUNIT D"/>
    <property type="match status" value="1"/>
</dbReference>
<keyword evidence="4" id="KW-0540">Nuclease</keyword>
<evidence type="ECO:0000313" key="7">
    <source>
        <dbReference type="EMBL" id="NYE38093.1"/>
    </source>
</evidence>
<proteinExistence type="inferred from homology"/>
<keyword evidence="4" id="KW-0235">DNA replication</keyword>
<reference evidence="7 8" key="1">
    <citation type="submission" date="2020-07" db="EMBL/GenBank/DDBJ databases">
        <authorList>
            <person name="Partida-Martinez L."/>
            <person name="Huntemann M."/>
            <person name="Clum A."/>
            <person name="Wang J."/>
            <person name="Palaniappan K."/>
            <person name="Ritter S."/>
            <person name="Chen I.-M."/>
            <person name="Stamatis D."/>
            <person name="Reddy T."/>
            <person name="O'Malley R."/>
            <person name="Daum C."/>
            <person name="Shapiro N."/>
            <person name="Ivanova N."/>
            <person name="Kyrpides N."/>
            <person name="Woyke T."/>
        </authorList>
    </citation>
    <scope>NUCLEOTIDE SEQUENCE [LARGE SCALE GENOMIC DNA]</scope>
    <source>
        <strain evidence="7 8">AT2.17</strain>
    </source>
</reference>
<evidence type="ECO:0000256" key="3">
    <source>
        <dbReference type="ARBA" id="ARBA00013365"/>
    </source>
</evidence>
<keyword evidence="4" id="KW-0255">Endonuclease</keyword>
<dbReference type="GO" id="GO:0006260">
    <property type="term" value="P:DNA replication"/>
    <property type="evidence" value="ECO:0007669"/>
    <property type="project" value="UniProtKB-KW"/>
</dbReference>
<dbReference type="GO" id="GO:0004519">
    <property type="term" value="F:endonuclease activity"/>
    <property type="evidence" value="ECO:0007669"/>
    <property type="project" value="UniProtKB-KW"/>
</dbReference>
<dbReference type="InterPro" id="IPR050535">
    <property type="entry name" value="DNA_Repair-Maintenance_Comp"/>
</dbReference>
<evidence type="ECO:0000256" key="2">
    <source>
        <dbReference type="ARBA" id="ARBA00011322"/>
    </source>
</evidence>
<evidence type="ECO:0000256" key="1">
    <source>
        <dbReference type="ARBA" id="ARBA00010555"/>
    </source>
</evidence>
<evidence type="ECO:0000256" key="4">
    <source>
        <dbReference type="RuleBase" id="RU363069"/>
    </source>
</evidence>
<dbReference type="PANTHER" id="PTHR30337">
    <property type="entry name" value="COMPONENT OF ATP-DEPENDENT DSDNA EXONUCLEASE"/>
    <property type="match status" value="1"/>
</dbReference>
<dbReference type="Pfam" id="PF00149">
    <property type="entry name" value="Metallophos"/>
    <property type="match status" value="1"/>
</dbReference>
<protein>
    <recommendedName>
        <fullName evidence="3 4">Nuclease SbcCD subunit D</fullName>
    </recommendedName>
</protein>
<feature type="domain" description="Calcineurin-like phosphoesterase" evidence="5">
    <location>
        <begin position="1"/>
        <end position="217"/>
    </location>
</feature>
<comment type="function">
    <text evidence="4">SbcCD cleaves DNA hairpin structures. These structures can inhibit DNA replication and are intermediates in certain DNA recombination reactions. The complex acts as a 3'-&gt;5' double strand exonuclease that can open hairpins. It also has a 5' single-strand endonuclease activity.</text>
</comment>
<comment type="similarity">
    <text evidence="1 4">Belongs to the SbcD family.</text>
</comment>
<dbReference type="InterPro" id="IPR004843">
    <property type="entry name" value="Calcineurin-like_PHP"/>
</dbReference>
<dbReference type="NCBIfam" id="TIGR00619">
    <property type="entry name" value="sbcd"/>
    <property type="match status" value="1"/>
</dbReference>
<keyword evidence="4 7" id="KW-0269">Exonuclease</keyword>
<dbReference type="InterPro" id="IPR026843">
    <property type="entry name" value="SbcD_C"/>
</dbReference>
<evidence type="ECO:0000259" key="6">
    <source>
        <dbReference type="Pfam" id="PF12320"/>
    </source>
</evidence>
<feature type="domain" description="Nuclease SbcCD subunit D C-terminal" evidence="6">
    <location>
        <begin position="267"/>
        <end position="321"/>
    </location>
</feature>
<keyword evidence="8" id="KW-1185">Reference proteome</keyword>
<keyword evidence="4" id="KW-0233">DNA recombination</keyword>
<dbReference type="InterPro" id="IPR004593">
    <property type="entry name" value="SbcD"/>
</dbReference>
<comment type="caution">
    <text evidence="7">The sequence shown here is derived from an EMBL/GenBank/DDBJ whole genome shotgun (WGS) entry which is preliminary data.</text>
</comment>